<keyword evidence="2" id="KW-1185">Reference proteome</keyword>
<comment type="caution">
    <text evidence="1">The sequence shown here is derived from an EMBL/GenBank/DDBJ whole genome shotgun (WGS) entry which is preliminary data.</text>
</comment>
<organism evidence="1 2">
    <name type="scientific">Zalaria obscura</name>
    <dbReference type="NCBI Taxonomy" id="2024903"/>
    <lineage>
        <taxon>Eukaryota</taxon>
        <taxon>Fungi</taxon>
        <taxon>Dikarya</taxon>
        <taxon>Ascomycota</taxon>
        <taxon>Pezizomycotina</taxon>
        <taxon>Dothideomycetes</taxon>
        <taxon>Dothideomycetidae</taxon>
        <taxon>Dothideales</taxon>
        <taxon>Zalariaceae</taxon>
        <taxon>Zalaria</taxon>
    </lineage>
</organism>
<proteinExistence type="predicted"/>
<dbReference type="EMBL" id="JAMKPW020000005">
    <property type="protein sequence ID" value="KAK8217418.1"/>
    <property type="molecule type" value="Genomic_DNA"/>
</dbReference>
<evidence type="ECO:0000313" key="2">
    <source>
        <dbReference type="Proteomes" id="UP001320706"/>
    </source>
</evidence>
<protein>
    <submittedName>
        <fullName evidence="1">Uncharacterized protein</fullName>
    </submittedName>
</protein>
<reference evidence="1" key="1">
    <citation type="submission" date="2024-02" db="EMBL/GenBank/DDBJ databases">
        <title>Metagenome Assembled Genome of Zalaria obscura JY119.</title>
        <authorList>
            <person name="Vighnesh L."/>
            <person name="Jagadeeshwari U."/>
            <person name="Venkata Ramana C."/>
            <person name="Sasikala C."/>
        </authorList>
    </citation>
    <scope>NUCLEOTIDE SEQUENCE</scope>
    <source>
        <strain evidence="1">JY119</strain>
    </source>
</reference>
<evidence type="ECO:0000313" key="1">
    <source>
        <dbReference type="EMBL" id="KAK8217418.1"/>
    </source>
</evidence>
<accession>A0ACC3SNK1</accession>
<gene>
    <name evidence="1" type="ORF">M8818_001174</name>
</gene>
<name>A0ACC3SNK1_9PEZI</name>
<sequence>MHNGGIGDSQVIADLQGSSGAVSESTIGKTSTLSPSLLAFAYPEAGGTPDIPLHDNMSAQSDTAMDVLSKPVKELMKTVDKLRDLGVETSHISLPQAVTIGDQSAGKSSLIEALSGIKVPRSSGTCTRCPLQIITAPSTDAPWHCTITLVKKYSFYEAIGIDDNDTGPYGPWVEDSLPHTMVFAETHTQDHLDHLLRRAQLATLNPGDNPVKYLQATVLDNLPIKVEFSPNVIRLDIAGPGLASLSFFDLPGVINQTEDVNKPWLVKVVKNMAREYVRNQSSLILLACSMEGDLANSTASSLVRKIPGAVDRCIGVLTKPDRLPTGDPLSAWYSVLAGGTFAVGHGYFVTKQPSQNQLDVGMTHDQARQAENNYFSREPWTTTFSLFEERFGTRQLQAALSQKLTRQIQQSLPTIEVQLAARIRAVEAELSQYPEPPNNAYGRIIEALNNFATHVKHSPDSDDDDGYDFSDELRRLEETFKLQLKSLRPGLLTASPKTHKPSTPSSTFIKRDPESEIVELSSGDEIETPSKTFSSKKRKLEDSISLSRANSPLAMRQFNTPQRRGAVTNGAHGTPSREQFTLAGIKRTLERRSRSNIPKEVDPRAVDYLRRCAIGGWSAVMKVYLDGVSTVLNAKLQSQLTRTCTQWQETEFYRECTKIVSDVAATFKHEQMAHGASMFRLESEMVFTLSDAIDEYQQRELKDLMAGRYLARIKEHFKEADPDKDPLNQAELKKKAQDQKLRLEPGADPFQTEVEVMSRVRGYYAVASARFLDNIVHRVRVDIADHCRHRVHKQLQIGLEIGAENAHEHCSRLLAENPDRERKRAQLKKERANLVQAQQQLALLAV</sequence>
<dbReference type="Proteomes" id="UP001320706">
    <property type="component" value="Unassembled WGS sequence"/>
</dbReference>